<keyword evidence="3" id="KW-1185">Reference proteome</keyword>
<dbReference type="EMBL" id="JAGTAR010000018">
    <property type="protein sequence ID" value="MBR8536381.1"/>
    <property type="molecule type" value="Genomic_DNA"/>
</dbReference>
<feature type="transmembrane region" description="Helical" evidence="1">
    <location>
        <begin position="6"/>
        <end position="28"/>
    </location>
</feature>
<name>A0A941F404_9BACT</name>
<keyword evidence="1" id="KW-0472">Membrane</keyword>
<gene>
    <name evidence="2" type="ORF">KDU71_12485</name>
</gene>
<accession>A0A941F404</accession>
<comment type="caution">
    <text evidence="2">The sequence shown here is derived from an EMBL/GenBank/DDBJ whole genome shotgun (WGS) entry which is preliminary data.</text>
</comment>
<evidence type="ECO:0000313" key="2">
    <source>
        <dbReference type="EMBL" id="MBR8536381.1"/>
    </source>
</evidence>
<dbReference type="AlphaFoldDB" id="A0A941F404"/>
<reference evidence="2" key="1">
    <citation type="journal article" date="2018" name="Int. J. Syst. Evol. Microbiol.">
        <title>Carboxylicivirga sediminis sp. nov., isolated from coastal sediment.</title>
        <authorList>
            <person name="Wang F.Q."/>
            <person name="Ren L.H."/>
            <person name="Zou R.J."/>
            <person name="Sun Y.Z."/>
            <person name="Liu X.J."/>
            <person name="Jiang F."/>
            <person name="Liu L.J."/>
        </authorList>
    </citation>
    <scope>NUCLEOTIDE SEQUENCE</scope>
    <source>
        <strain evidence="2">JR1</strain>
    </source>
</reference>
<protein>
    <submittedName>
        <fullName evidence="2">Uncharacterized protein</fullName>
    </submittedName>
</protein>
<evidence type="ECO:0000313" key="3">
    <source>
        <dbReference type="Proteomes" id="UP000679220"/>
    </source>
</evidence>
<proteinExistence type="predicted"/>
<reference evidence="2" key="2">
    <citation type="submission" date="2021-04" db="EMBL/GenBank/DDBJ databases">
        <authorList>
            <person name="Zhang T."/>
            <person name="Zhang Y."/>
            <person name="Lu D."/>
            <person name="Zuo D."/>
            <person name="Du Z."/>
        </authorList>
    </citation>
    <scope>NUCLEOTIDE SEQUENCE</scope>
    <source>
        <strain evidence="2">JR1</strain>
    </source>
</reference>
<dbReference type="Proteomes" id="UP000679220">
    <property type="component" value="Unassembled WGS sequence"/>
</dbReference>
<keyword evidence="1" id="KW-1133">Transmembrane helix</keyword>
<dbReference type="RefSeq" id="WP_212191412.1">
    <property type="nucleotide sequence ID" value="NZ_JAGTAR010000018.1"/>
</dbReference>
<sequence length="172" mass="20142">MTKFWEIIISAVVGAGITILGAILTMNIQDNRTLKSAKRFVSIELEQMKYILVDIRKQALDQNGTLSVDVIQNKLIDSPSDFETYKVSLVRMKSSEFRKIRKIYNKINEFEDLRQKLIQKKEDGIDLSSISNKEDLSTEEKTLKKYMEIYLNYYLNMELLIKEVDESYKLVR</sequence>
<organism evidence="2 3">
    <name type="scientific">Carboxylicivirga sediminis</name>
    <dbReference type="NCBI Taxonomy" id="2006564"/>
    <lineage>
        <taxon>Bacteria</taxon>
        <taxon>Pseudomonadati</taxon>
        <taxon>Bacteroidota</taxon>
        <taxon>Bacteroidia</taxon>
        <taxon>Marinilabiliales</taxon>
        <taxon>Marinilabiliaceae</taxon>
        <taxon>Carboxylicivirga</taxon>
    </lineage>
</organism>
<evidence type="ECO:0000256" key="1">
    <source>
        <dbReference type="SAM" id="Phobius"/>
    </source>
</evidence>
<keyword evidence="1" id="KW-0812">Transmembrane</keyword>